<name>A0A267C259_PSEFR</name>
<evidence type="ECO:0000313" key="2">
    <source>
        <dbReference type="EMBL" id="VFB18860.1"/>
    </source>
</evidence>
<dbReference type="EMBL" id="CAACYJ010000024">
    <property type="protein sequence ID" value="VFB18860.1"/>
    <property type="molecule type" value="Genomic_DNA"/>
</dbReference>
<sequence>MPFTSCFNKLPPPVLSNPARHTVCARAAEHLLITINPYKNMEEGDLVELFWDGCYVASRQIFKAGIGQPVMLRVPESFIQNGTARLYYRVMHIGSSPVLSAQLKILVKLDCPGGEAIGDENQGLAPLVIPQPIQRYGVNPSQMKRGVPVSIEPYRNMANNDAITLLWGDVRLDLPKLRKVDIDKPVSVFVPPHIIQEAGEDAKLEVTYCVIDRVGNNSRWAPARVLKVGAPKLYLNPAPREVLHAAEPRSNWRNQEQGARESSIHIPKS</sequence>
<proteinExistence type="predicted"/>
<accession>A0A267C259</accession>
<gene>
    <name evidence="2" type="ORF">NCTC10754_01427</name>
</gene>
<dbReference type="RefSeq" id="WP_095031551.1">
    <property type="nucleotide sequence ID" value="NZ_CAACYJ010000024.1"/>
</dbReference>
<organism evidence="2 3">
    <name type="scientific">Pseudomonas fragi</name>
    <dbReference type="NCBI Taxonomy" id="296"/>
    <lineage>
        <taxon>Bacteria</taxon>
        <taxon>Pseudomonadati</taxon>
        <taxon>Pseudomonadota</taxon>
        <taxon>Gammaproteobacteria</taxon>
        <taxon>Pseudomonadales</taxon>
        <taxon>Pseudomonadaceae</taxon>
        <taxon>Pseudomonas</taxon>
    </lineage>
</organism>
<feature type="region of interest" description="Disordered" evidence="1">
    <location>
        <begin position="246"/>
        <end position="269"/>
    </location>
</feature>
<evidence type="ECO:0000313" key="3">
    <source>
        <dbReference type="Proteomes" id="UP000330809"/>
    </source>
</evidence>
<dbReference type="AlphaFoldDB" id="A0A267C259"/>
<evidence type="ECO:0000256" key="1">
    <source>
        <dbReference type="SAM" id="MobiDB-lite"/>
    </source>
</evidence>
<reference evidence="2 3" key="1">
    <citation type="submission" date="2019-02" db="EMBL/GenBank/DDBJ databases">
        <authorList>
            <consortium name="Pathogen Informatics"/>
        </authorList>
    </citation>
    <scope>NUCLEOTIDE SEQUENCE [LARGE SCALE GENOMIC DNA]</scope>
    <source>
        <strain evidence="2 3">3012STDY7103891</strain>
    </source>
</reference>
<dbReference type="Proteomes" id="UP000330809">
    <property type="component" value="Unassembled WGS sequence"/>
</dbReference>
<protein>
    <submittedName>
        <fullName evidence="2">Uncharacterized protein</fullName>
    </submittedName>
</protein>